<organism evidence="2 5">
    <name type="scientific">Secundilactobacillus pentosiphilus</name>
    <dbReference type="NCBI Taxonomy" id="1714682"/>
    <lineage>
        <taxon>Bacteria</taxon>
        <taxon>Bacillati</taxon>
        <taxon>Bacillota</taxon>
        <taxon>Bacilli</taxon>
        <taxon>Lactobacillales</taxon>
        <taxon>Lactobacillaceae</taxon>
        <taxon>Secundilactobacillus</taxon>
    </lineage>
</organism>
<keyword evidence="1" id="KW-0812">Transmembrane</keyword>
<accession>A0A1Z5IWM0</accession>
<gene>
    <name evidence="2" type="ORF">IWT140_00554</name>
    <name evidence="3" type="ORF">IWT25_01327</name>
</gene>
<evidence type="ECO:0000313" key="5">
    <source>
        <dbReference type="Proteomes" id="UP000198430"/>
    </source>
</evidence>
<evidence type="ECO:0000313" key="3">
    <source>
        <dbReference type="EMBL" id="GAX06002.1"/>
    </source>
</evidence>
<evidence type="ECO:0008006" key="6">
    <source>
        <dbReference type="Google" id="ProtNLM"/>
    </source>
</evidence>
<evidence type="ECO:0000313" key="2">
    <source>
        <dbReference type="EMBL" id="GAX02956.1"/>
    </source>
</evidence>
<dbReference type="RefSeq" id="WP_089087938.1">
    <property type="nucleotide sequence ID" value="NZ_BCMH01000002.1"/>
</dbReference>
<dbReference type="OrthoDB" id="2329963at2"/>
<evidence type="ECO:0000256" key="1">
    <source>
        <dbReference type="SAM" id="Phobius"/>
    </source>
</evidence>
<feature type="transmembrane region" description="Helical" evidence="1">
    <location>
        <begin position="87"/>
        <end position="105"/>
    </location>
</feature>
<feature type="transmembrane region" description="Helical" evidence="1">
    <location>
        <begin position="38"/>
        <end position="56"/>
    </location>
</feature>
<keyword evidence="5" id="KW-1185">Reference proteome</keyword>
<comment type="caution">
    <text evidence="2">The sequence shown here is derived from an EMBL/GenBank/DDBJ whole genome shotgun (WGS) entry which is preliminary data.</text>
</comment>
<evidence type="ECO:0000313" key="4">
    <source>
        <dbReference type="Proteomes" id="UP000198414"/>
    </source>
</evidence>
<keyword evidence="1" id="KW-1133">Transmembrane helix</keyword>
<reference evidence="4 5" key="1">
    <citation type="submission" date="2015-11" db="EMBL/GenBank/DDBJ databases">
        <title>Draft genome sequences of new species of the genus Lactobacillus isolated from orchardgrass silage.</title>
        <authorList>
            <person name="Tohno M."/>
            <person name="Tanizawa Y."/>
            <person name="Arita M."/>
        </authorList>
    </citation>
    <scope>NUCLEOTIDE SEQUENCE [LARGE SCALE GENOMIC DNA]</scope>
    <source>
        <strain evidence="2 5">IWT140</strain>
        <strain evidence="3 4">IWT25</strain>
    </source>
</reference>
<dbReference type="EMBL" id="BCMH01000002">
    <property type="protein sequence ID" value="GAX02956.1"/>
    <property type="molecule type" value="Genomic_DNA"/>
</dbReference>
<name>A0A1Z5IMM6_9LACO</name>
<dbReference type="EMBL" id="BCMI01000010">
    <property type="protein sequence ID" value="GAX06002.1"/>
    <property type="molecule type" value="Genomic_DNA"/>
</dbReference>
<accession>A0A1Z5IMM6</accession>
<dbReference type="Proteomes" id="UP000198430">
    <property type="component" value="Unassembled WGS sequence"/>
</dbReference>
<protein>
    <recommendedName>
        <fullName evidence="6">Integral membrane protein</fullName>
    </recommendedName>
</protein>
<dbReference type="Proteomes" id="UP000198414">
    <property type="component" value="Unassembled WGS sequence"/>
</dbReference>
<feature type="transmembrane region" description="Helical" evidence="1">
    <location>
        <begin position="63"/>
        <end position="81"/>
    </location>
</feature>
<dbReference type="AlphaFoldDB" id="A0A1Z5IMM6"/>
<feature type="transmembrane region" description="Helical" evidence="1">
    <location>
        <begin position="7"/>
        <end position="26"/>
    </location>
</feature>
<proteinExistence type="predicted"/>
<keyword evidence="1" id="KW-0472">Membrane</keyword>
<sequence length="108" mass="12097">MTVLKRISWPFWTVSIILGVVVPILLHSISISGLWRSGVIYGLLYSVTAGLIGHFVKRHGDGWWRLFVLPVLFALGILMSGPRYALYFAPMYLCISYLAYGLSAMEGM</sequence>